<dbReference type="NCBIfam" id="TIGR01484">
    <property type="entry name" value="HAD-SF-IIB"/>
    <property type="match status" value="1"/>
</dbReference>
<proteinExistence type="predicted"/>
<dbReference type="InParanoid" id="A0A3G9J4S2"/>
<dbReference type="Pfam" id="PF08282">
    <property type="entry name" value="Hydrolase_3"/>
    <property type="match status" value="1"/>
</dbReference>
<dbReference type="Gene3D" id="3.40.50.1000">
    <property type="entry name" value="HAD superfamily/HAD-like"/>
    <property type="match status" value="1"/>
</dbReference>
<organism evidence="1 2">
    <name type="scientific">Intestinibaculum porci</name>
    <dbReference type="NCBI Taxonomy" id="2487118"/>
    <lineage>
        <taxon>Bacteria</taxon>
        <taxon>Bacillati</taxon>
        <taxon>Bacillota</taxon>
        <taxon>Erysipelotrichia</taxon>
        <taxon>Erysipelotrichales</taxon>
        <taxon>Erysipelotrichaceae</taxon>
        <taxon>Intestinibaculum</taxon>
    </lineage>
</organism>
<dbReference type="KEGG" id="ebm:SG0102_11010"/>
<sequence length="253" mass="28219">MKLVFFDIDGTLAHGLEVPASTQSAIKQLRKNGHKVLICTGRAISYVKKYFAQYADGYIAFNGRYGEMNGKVLYDHPVSPEKIHEIAQVLREEGAGFAFYNLDHGYFEGSDEDFVMMSKIWEPGFLVRSKQEKIEAYSCDVIYQSKVQMDHIALRLKDSCLFNDHGAHPSCDTTFYGIDKGTALQAMAKVLNVPIEDTYAFGDGCNDVVMMKACGHGIAMGNGVDDVKKAAEYITDSIDQEGIRKGLEHYELI</sequence>
<keyword evidence="2" id="KW-1185">Reference proteome</keyword>
<dbReference type="GO" id="GO:0005829">
    <property type="term" value="C:cytosol"/>
    <property type="evidence" value="ECO:0007669"/>
    <property type="project" value="TreeGrafter"/>
</dbReference>
<dbReference type="GO" id="GO:0000287">
    <property type="term" value="F:magnesium ion binding"/>
    <property type="evidence" value="ECO:0007669"/>
    <property type="project" value="TreeGrafter"/>
</dbReference>
<dbReference type="RefSeq" id="WP_125119069.1">
    <property type="nucleotide sequence ID" value="NZ_AP019309.1"/>
</dbReference>
<name>A0A3G9J4S2_9FIRM</name>
<dbReference type="PANTHER" id="PTHR10000">
    <property type="entry name" value="PHOSPHOSERINE PHOSPHATASE"/>
    <property type="match status" value="1"/>
</dbReference>
<dbReference type="GO" id="GO:0016791">
    <property type="term" value="F:phosphatase activity"/>
    <property type="evidence" value="ECO:0007669"/>
    <property type="project" value="TreeGrafter"/>
</dbReference>
<dbReference type="SFLD" id="SFLDS00003">
    <property type="entry name" value="Haloacid_Dehalogenase"/>
    <property type="match status" value="1"/>
</dbReference>
<dbReference type="SFLD" id="SFLDG01140">
    <property type="entry name" value="C2.B:_Phosphomannomutase_and_P"/>
    <property type="match status" value="1"/>
</dbReference>
<gene>
    <name evidence="1" type="ORF">SG0102_11010</name>
</gene>
<dbReference type="EMBL" id="AP019309">
    <property type="protein sequence ID" value="BBH26167.1"/>
    <property type="molecule type" value="Genomic_DNA"/>
</dbReference>
<dbReference type="PANTHER" id="PTHR10000:SF8">
    <property type="entry name" value="HAD SUPERFAMILY HYDROLASE-LIKE, TYPE 3"/>
    <property type="match status" value="1"/>
</dbReference>
<dbReference type="Proteomes" id="UP000268059">
    <property type="component" value="Chromosome"/>
</dbReference>
<dbReference type="SUPFAM" id="SSF56784">
    <property type="entry name" value="HAD-like"/>
    <property type="match status" value="1"/>
</dbReference>
<dbReference type="InterPro" id="IPR036412">
    <property type="entry name" value="HAD-like_sf"/>
</dbReference>
<reference evidence="1 2" key="1">
    <citation type="submission" date="2018-11" db="EMBL/GenBank/DDBJ databases">
        <title>Novel Erysipelotrichaceae bacterium isolated from small intestine of a swine.</title>
        <authorList>
            <person name="Kim J.S."/>
            <person name="Choe H."/>
            <person name="Lee Y.R."/>
            <person name="Kim K.M."/>
            <person name="Park D.S."/>
        </authorList>
    </citation>
    <scope>NUCLEOTIDE SEQUENCE [LARGE SCALE GENOMIC DNA]</scope>
    <source>
        <strain evidence="1 2">SG0102</strain>
    </source>
</reference>
<dbReference type="InterPro" id="IPR023214">
    <property type="entry name" value="HAD_sf"/>
</dbReference>
<evidence type="ECO:0000313" key="1">
    <source>
        <dbReference type="EMBL" id="BBH26167.1"/>
    </source>
</evidence>
<accession>A0A3G9J4S2</accession>
<evidence type="ECO:0000313" key="2">
    <source>
        <dbReference type="Proteomes" id="UP000268059"/>
    </source>
</evidence>
<dbReference type="InterPro" id="IPR006379">
    <property type="entry name" value="HAD-SF_hydro_IIB"/>
</dbReference>
<dbReference type="InterPro" id="IPR000150">
    <property type="entry name" value="Cof"/>
</dbReference>
<protein>
    <submittedName>
        <fullName evidence="1">Haloacid dehalogenase</fullName>
    </submittedName>
</protein>
<dbReference type="AlphaFoldDB" id="A0A3G9J4S2"/>
<dbReference type="Gene3D" id="3.30.1240.10">
    <property type="match status" value="1"/>
</dbReference>
<dbReference type="OrthoDB" id="1654797at2"/>
<dbReference type="NCBIfam" id="TIGR00099">
    <property type="entry name" value="Cof-subfamily"/>
    <property type="match status" value="1"/>
</dbReference>